<comment type="similarity">
    <text evidence="1">Belongs to the CapA family.</text>
</comment>
<dbReference type="InterPro" id="IPR019079">
    <property type="entry name" value="Capsule_synth_CapA"/>
</dbReference>
<protein>
    <submittedName>
        <fullName evidence="3">Poly-gamma-glutamate synthesis protein (Capsule biosynthesis protein)</fullName>
    </submittedName>
</protein>
<organism evidence="3 4">
    <name type="scientific">Thermoanaerobacter thermohydrosulfuricus</name>
    <name type="common">Clostridium thermohydrosulfuricum</name>
    <dbReference type="NCBI Taxonomy" id="1516"/>
    <lineage>
        <taxon>Bacteria</taxon>
        <taxon>Bacillati</taxon>
        <taxon>Bacillota</taxon>
        <taxon>Clostridia</taxon>
        <taxon>Thermoanaerobacterales</taxon>
        <taxon>Thermoanaerobacteraceae</taxon>
        <taxon>Thermoanaerobacter</taxon>
    </lineage>
</organism>
<evidence type="ECO:0000313" key="4">
    <source>
        <dbReference type="Proteomes" id="UP000183404"/>
    </source>
</evidence>
<dbReference type="InterPro" id="IPR052169">
    <property type="entry name" value="CW_Biosynth-Accessory"/>
</dbReference>
<dbReference type="Proteomes" id="UP000183404">
    <property type="component" value="Unassembled WGS sequence"/>
</dbReference>
<evidence type="ECO:0000256" key="1">
    <source>
        <dbReference type="ARBA" id="ARBA00005662"/>
    </source>
</evidence>
<dbReference type="SMART" id="SM00854">
    <property type="entry name" value="PGA_cap"/>
    <property type="match status" value="1"/>
</dbReference>
<evidence type="ECO:0000313" key="3">
    <source>
        <dbReference type="EMBL" id="SDG75747.1"/>
    </source>
</evidence>
<dbReference type="AlphaFoldDB" id="A0A1G7WUY1"/>
<reference evidence="3 4" key="1">
    <citation type="submission" date="2016-10" db="EMBL/GenBank/DDBJ databases">
        <authorList>
            <person name="de Groot N.N."/>
        </authorList>
    </citation>
    <scope>NUCLEOTIDE SEQUENCE [LARGE SCALE GENOMIC DNA]</scope>
    <source>
        <strain evidence="3 4">DSM 569</strain>
    </source>
</reference>
<feature type="domain" description="Capsule synthesis protein CapA" evidence="2">
    <location>
        <begin position="63"/>
        <end position="291"/>
    </location>
</feature>
<dbReference type="Pfam" id="PF09587">
    <property type="entry name" value="PGA_cap"/>
    <property type="match status" value="1"/>
</dbReference>
<dbReference type="RefSeq" id="WP_004399578.1">
    <property type="nucleotide sequence ID" value="NZ_FNBS01000134.1"/>
</dbReference>
<dbReference type="CDD" id="cd07381">
    <property type="entry name" value="MPP_CapA"/>
    <property type="match status" value="1"/>
</dbReference>
<dbReference type="InterPro" id="IPR029052">
    <property type="entry name" value="Metallo-depent_PP-like"/>
</dbReference>
<dbReference type="EMBL" id="FNBS01000134">
    <property type="protein sequence ID" value="SDG75747.1"/>
    <property type="molecule type" value="Genomic_DNA"/>
</dbReference>
<evidence type="ECO:0000259" key="2">
    <source>
        <dbReference type="SMART" id="SM00854"/>
    </source>
</evidence>
<dbReference type="PANTHER" id="PTHR33393">
    <property type="entry name" value="POLYGLUTAMINE SYNTHESIS ACCESSORY PROTEIN RV0574C-RELATED"/>
    <property type="match status" value="1"/>
</dbReference>
<name>A0A1G7WUY1_THETY</name>
<accession>A0A1G7WUY1</accession>
<gene>
    <name evidence="3" type="ORF">SAMN04244560_02871</name>
</gene>
<dbReference type="PANTHER" id="PTHR33393:SF11">
    <property type="entry name" value="POLYGLUTAMINE SYNTHESIS ACCESSORY PROTEIN RV0574C-RELATED"/>
    <property type="match status" value="1"/>
</dbReference>
<dbReference type="SUPFAM" id="SSF56300">
    <property type="entry name" value="Metallo-dependent phosphatases"/>
    <property type="match status" value="1"/>
</dbReference>
<dbReference type="Gene3D" id="3.60.21.10">
    <property type="match status" value="1"/>
</dbReference>
<sequence>MKGKTVTKILVFVFLIMAIIAIPLKAVNLGISETLLKEFIVEEKPQSLPQEDVHKEDNYTKIVISAVGDCVLGSDESYGKYGTFDEEFKKHNYDYGYFFENVKSVLEKDDLTIANLETTLTNATKRAEKEYAFKGDPSYAKILKEGSIEVVNLANNHTFDYLKEGFEDTVKALKKEGIGYFGYGYQYIMTVKGIKIGILGYTGFDNSKWTKNQIKKDIEKLRPSVDILIVTFHWGEENRYYPNKIQRDLGHFVIDEGADLVIGHHPHVLQGIEKYKDRYIAYSLGNFSFGGNRNPKDKDSIILQQIFLFNDKREIVKVEMNIIPVSISSQKDRNDYKPVILEGEEKERVLKKIEMLSKWVN</sequence>
<proteinExistence type="inferred from homology"/>